<organism evidence="3 4">
    <name type="scientific">Holothuria leucospilota</name>
    <name type="common">Black long sea cucumber</name>
    <name type="synonym">Mertensiothuria leucospilota</name>
    <dbReference type="NCBI Taxonomy" id="206669"/>
    <lineage>
        <taxon>Eukaryota</taxon>
        <taxon>Metazoa</taxon>
        <taxon>Echinodermata</taxon>
        <taxon>Eleutherozoa</taxon>
        <taxon>Echinozoa</taxon>
        <taxon>Holothuroidea</taxon>
        <taxon>Aspidochirotacea</taxon>
        <taxon>Aspidochirotida</taxon>
        <taxon>Holothuriidae</taxon>
        <taxon>Holothuria</taxon>
    </lineage>
</organism>
<evidence type="ECO:0000313" key="4">
    <source>
        <dbReference type="Proteomes" id="UP001152320"/>
    </source>
</evidence>
<sequence length="324" mass="35656">MKPSWILLAVFVQVLSSVASVIPQVLVNSDTDHVNAVVFTQDRKASKKTLIDVLKENKLLDMADLIYRAGLTKNFTSTDNFTVLAPSDLALDNLPYVIREKLLTNTKFAKTFVEYHVLKGSAPSTSLQQDQVNATLLQNRTVRFNRYTVDKKSEITVNGAVLDKVDLQASDGVVHALDKALWPQAQYDILDAISTTKSLSTFAKAIKDGGMNGTLAGHGPFTIFAPTNEACKKHGVITTEDAKEIVLYHSVGGTQYSAGLHDKEELTTMLKLHLLTRKLEIRLKDGQFSVKGRKDTAKVTVADIPVNNGVLHIIDTVLRPPLLY</sequence>
<feature type="signal peptide" evidence="1">
    <location>
        <begin position="1"/>
        <end position="20"/>
    </location>
</feature>
<feature type="domain" description="FAS1" evidence="2">
    <location>
        <begin position="47"/>
        <end position="181"/>
    </location>
</feature>
<protein>
    <submittedName>
        <fullName evidence="3">Transforming growth factor-beta-induced protein ig-h3</fullName>
    </submittedName>
</protein>
<dbReference type="GO" id="GO:0031012">
    <property type="term" value="C:extracellular matrix"/>
    <property type="evidence" value="ECO:0007669"/>
    <property type="project" value="TreeGrafter"/>
</dbReference>
<dbReference type="Gene3D" id="2.30.180.10">
    <property type="entry name" value="FAS1 domain"/>
    <property type="match status" value="2"/>
</dbReference>
<comment type="caution">
    <text evidence="3">The sequence shown here is derived from an EMBL/GenBank/DDBJ whole genome shotgun (WGS) entry which is preliminary data.</text>
</comment>
<dbReference type="SMART" id="SM00554">
    <property type="entry name" value="FAS1"/>
    <property type="match status" value="2"/>
</dbReference>
<dbReference type="Proteomes" id="UP001152320">
    <property type="component" value="Chromosome 9"/>
</dbReference>
<keyword evidence="4" id="KW-1185">Reference proteome</keyword>
<feature type="chain" id="PRO_5040479109" evidence="1">
    <location>
        <begin position="21"/>
        <end position="324"/>
    </location>
</feature>
<dbReference type="PANTHER" id="PTHR10900:SF124">
    <property type="entry name" value="FI05614P"/>
    <property type="match status" value="1"/>
</dbReference>
<accession>A0A9Q1C092</accession>
<feature type="domain" description="FAS1" evidence="2">
    <location>
        <begin position="186"/>
        <end position="318"/>
    </location>
</feature>
<proteinExistence type="predicted"/>
<dbReference type="GO" id="GO:0007155">
    <property type="term" value="P:cell adhesion"/>
    <property type="evidence" value="ECO:0007669"/>
    <property type="project" value="TreeGrafter"/>
</dbReference>
<gene>
    <name evidence="3" type="ORF">HOLleu_20135</name>
</gene>
<dbReference type="GO" id="GO:0050839">
    <property type="term" value="F:cell adhesion molecule binding"/>
    <property type="evidence" value="ECO:0007669"/>
    <property type="project" value="TreeGrafter"/>
</dbReference>
<dbReference type="EMBL" id="JAIZAY010000009">
    <property type="protein sequence ID" value="KAJ8036221.1"/>
    <property type="molecule type" value="Genomic_DNA"/>
</dbReference>
<evidence type="ECO:0000256" key="1">
    <source>
        <dbReference type="SAM" id="SignalP"/>
    </source>
</evidence>
<keyword evidence="1" id="KW-0732">Signal</keyword>
<dbReference type="InterPro" id="IPR050904">
    <property type="entry name" value="Adhesion/Biosynth-related"/>
</dbReference>
<name>A0A9Q1C092_HOLLE</name>
<dbReference type="InterPro" id="IPR036378">
    <property type="entry name" value="FAS1_dom_sf"/>
</dbReference>
<dbReference type="Pfam" id="PF02469">
    <property type="entry name" value="Fasciclin"/>
    <property type="match status" value="2"/>
</dbReference>
<evidence type="ECO:0000259" key="2">
    <source>
        <dbReference type="PROSITE" id="PS50213"/>
    </source>
</evidence>
<evidence type="ECO:0000313" key="3">
    <source>
        <dbReference type="EMBL" id="KAJ8036221.1"/>
    </source>
</evidence>
<dbReference type="SUPFAM" id="SSF82153">
    <property type="entry name" value="FAS1 domain"/>
    <property type="match status" value="2"/>
</dbReference>
<dbReference type="GO" id="GO:0030198">
    <property type="term" value="P:extracellular matrix organization"/>
    <property type="evidence" value="ECO:0007669"/>
    <property type="project" value="TreeGrafter"/>
</dbReference>
<dbReference type="PANTHER" id="PTHR10900">
    <property type="entry name" value="PERIOSTIN-RELATED"/>
    <property type="match status" value="1"/>
</dbReference>
<dbReference type="PROSITE" id="PS50213">
    <property type="entry name" value="FAS1"/>
    <property type="match status" value="2"/>
</dbReference>
<dbReference type="OrthoDB" id="286301at2759"/>
<dbReference type="AlphaFoldDB" id="A0A9Q1C092"/>
<reference evidence="3" key="1">
    <citation type="submission" date="2021-10" db="EMBL/GenBank/DDBJ databases">
        <title>Tropical sea cucumber genome reveals ecological adaptation and Cuvierian tubules defense mechanism.</title>
        <authorList>
            <person name="Chen T."/>
        </authorList>
    </citation>
    <scope>NUCLEOTIDE SEQUENCE</scope>
    <source>
        <strain evidence="3">Nanhai2018</strain>
        <tissue evidence="3">Muscle</tissue>
    </source>
</reference>
<dbReference type="GO" id="GO:0005615">
    <property type="term" value="C:extracellular space"/>
    <property type="evidence" value="ECO:0007669"/>
    <property type="project" value="TreeGrafter"/>
</dbReference>
<dbReference type="InterPro" id="IPR000782">
    <property type="entry name" value="FAS1_domain"/>
</dbReference>